<evidence type="ECO:0000256" key="3">
    <source>
        <dbReference type="ARBA" id="ARBA00022989"/>
    </source>
</evidence>
<protein>
    <recommendedName>
        <fullName evidence="6">Amino acid transporter transmembrane domain-containing protein</fullName>
    </recommendedName>
</protein>
<dbReference type="GO" id="GO:0005774">
    <property type="term" value="C:vacuolar membrane"/>
    <property type="evidence" value="ECO:0007669"/>
    <property type="project" value="TreeGrafter"/>
</dbReference>
<feature type="transmembrane region" description="Helical" evidence="5">
    <location>
        <begin position="390"/>
        <end position="407"/>
    </location>
</feature>
<dbReference type="Proteomes" id="UP000327044">
    <property type="component" value="Unassembled WGS sequence"/>
</dbReference>
<accession>A0A5N4AR72</accession>
<feature type="transmembrane region" description="Helical" evidence="5">
    <location>
        <begin position="100"/>
        <end position="121"/>
    </location>
</feature>
<sequence length="476" mass="52680">MAYYNRARRFFAFIMGDQKQKNLSASFKLENFSSTSKLASNEVCVSIDGKDGQSDDYNPFENRNVEHPNSTVGALIHLLKSSLGTGILAMPVAFKNAGLLGGSIGTLFVGFLCTYCVHMLVSASHEICRRAKIPSLGLAETCGAAFEYGPKSLRRFSTAVRISVDISMVITYFMITSVYVVFMSDSLRQLVEHWLPETTYSTRLYMVMIMVPLMLSSQVRELKHLVPYSFLANIFMVTSFAISLYYLFLDIPDPSSRPLFSSIGHLPLFFSTVIFAMEGIGVVMPVENSMKKPQHFLGCPGVLNGAMSIVVLLYAVIGFFGYLKFGDETQGTITLNFPVDEILAQSVKVLVVLAVFFTYNLQAYVALDVIWRRILSPRVQGSLKVNVTQIILRCLFVAITVLIAVAVRHLDAIITLFGAVCLSTLGILLPAVIDTVLHYKELGFLKWRLFKNIFLCVFSLTALISGSATGIRSLLA</sequence>
<feature type="transmembrane region" description="Helical" evidence="5">
    <location>
        <begin position="298"/>
        <end position="322"/>
    </location>
</feature>
<evidence type="ECO:0000256" key="5">
    <source>
        <dbReference type="SAM" id="Phobius"/>
    </source>
</evidence>
<dbReference type="AlphaFoldDB" id="A0A5N4AR72"/>
<feature type="transmembrane region" description="Helical" evidence="5">
    <location>
        <begin position="162"/>
        <end position="182"/>
    </location>
</feature>
<feature type="transmembrane region" description="Helical" evidence="5">
    <location>
        <begin position="413"/>
        <end position="437"/>
    </location>
</feature>
<feature type="transmembrane region" description="Helical" evidence="5">
    <location>
        <begin position="72"/>
        <end position="94"/>
    </location>
</feature>
<evidence type="ECO:0000313" key="7">
    <source>
        <dbReference type="EMBL" id="KAB0799827.1"/>
    </source>
</evidence>
<keyword evidence="4 5" id="KW-0472">Membrane</keyword>
<feature type="transmembrane region" description="Helical" evidence="5">
    <location>
        <begin position="226"/>
        <end position="248"/>
    </location>
</feature>
<evidence type="ECO:0000259" key="6">
    <source>
        <dbReference type="Pfam" id="PF01490"/>
    </source>
</evidence>
<feature type="transmembrane region" description="Helical" evidence="5">
    <location>
        <begin position="268"/>
        <end position="286"/>
    </location>
</feature>
<evidence type="ECO:0000256" key="1">
    <source>
        <dbReference type="ARBA" id="ARBA00004141"/>
    </source>
</evidence>
<name>A0A5N4AR72_PHOPY</name>
<dbReference type="InParanoid" id="A0A5N4AR72"/>
<keyword evidence="3 5" id="KW-1133">Transmembrane helix</keyword>
<dbReference type="EMBL" id="VVIM01000005">
    <property type="protein sequence ID" value="KAB0799827.1"/>
    <property type="molecule type" value="Genomic_DNA"/>
</dbReference>
<dbReference type="FunCoup" id="A0A5N4AR72">
    <property type="interactions" value="10"/>
</dbReference>
<feature type="domain" description="Amino acid transporter transmembrane" evidence="6">
    <location>
        <begin position="68"/>
        <end position="470"/>
    </location>
</feature>
<evidence type="ECO:0000313" key="8">
    <source>
        <dbReference type="Proteomes" id="UP000327044"/>
    </source>
</evidence>
<keyword evidence="2 5" id="KW-0812">Transmembrane</keyword>
<dbReference type="Pfam" id="PF01490">
    <property type="entry name" value="Aa_trans"/>
    <property type="match status" value="1"/>
</dbReference>
<reference evidence="7 8" key="1">
    <citation type="journal article" date="2018" name="Elife">
        <title>Firefly genomes illuminate parallel origins of bioluminescence in beetles.</title>
        <authorList>
            <person name="Fallon T.R."/>
            <person name="Lower S.E."/>
            <person name="Chang C.H."/>
            <person name="Bessho-Uehara M."/>
            <person name="Martin G.J."/>
            <person name="Bewick A.J."/>
            <person name="Behringer M."/>
            <person name="Debat H.J."/>
            <person name="Wong I."/>
            <person name="Day J.C."/>
            <person name="Suvorov A."/>
            <person name="Silva C.J."/>
            <person name="Stanger-Hall K.F."/>
            <person name="Hall D.W."/>
            <person name="Schmitz R.J."/>
            <person name="Nelson D.R."/>
            <person name="Lewis S.M."/>
            <person name="Shigenobu S."/>
            <person name="Bybee S.M."/>
            <person name="Larracuente A.M."/>
            <person name="Oba Y."/>
            <person name="Weng J.K."/>
        </authorList>
    </citation>
    <scope>NUCLEOTIDE SEQUENCE [LARGE SCALE GENOMIC DNA]</scope>
    <source>
        <strain evidence="7">1611_PpyrPB1</strain>
        <tissue evidence="7">Whole body</tissue>
    </source>
</reference>
<dbReference type="GO" id="GO:0015179">
    <property type="term" value="F:L-amino acid transmembrane transporter activity"/>
    <property type="evidence" value="ECO:0007669"/>
    <property type="project" value="TreeGrafter"/>
</dbReference>
<dbReference type="InterPro" id="IPR013057">
    <property type="entry name" value="AA_transpt_TM"/>
</dbReference>
<comment type="subcellular location">
    <subcellularLocation>
        <location evidence="1">Membrane</location>
        <topology evidence="1">Multi-pass membrane protein</topology>
    </subcellularLocation>
</comment>
<gene>
    <name evidence="7" type="ORF">PPYR_07707</name>
</gene>
<feature type="transmembrane region" description="Helical" evidence="5">
    <location>
        <begin position="449"/>
        <end position="471"/>
    </location>
</feature>
<organism evidence="7 8">
    <name type="scientific">Photinus pyralis</name>
    <name type="common">Common eastern firefly</name>
    <name type="synonym">Lampyris pyralis</name>
    <dbReference type="NCBI Taxonomy" id="7054"/>
    <lineage>
        <taxon>Eukaryota</taxon>
        <taxon>Metazoa</taxon>
        <taxon>Ecdysozoa</taxon>
        <taxon>Arthropoda</taxon>
        <taxon>Hexapoda</taxon>
        <taxon>Insecta</taxon>
        <taxon>Pterygota</taxon>
        <taxon>Neoptera</taxon>
        <taxon>Endopterygota</taxon>
        <taxon>Coleoptera</taxon>
        <taxon>Polyphaga</taxon>
        <taxon>Elateriformia</taxon>
        <taxon>Elateroidea</taxon>
        <taxon>Lampyridae</taxon>
        <taxon>Lampyrinae</taxon>
        <taxon>Photinus</taxon>
    </lineage>
</organism>
<comment type="caution">
    <text evidence="7">The sequence shown here is derived from an EMBL/GenBank/DDBJ whole genome shotgun (WGS) entry which is preliminary data.</text>
</comment>
<dbReference type="PANTHER" id="PTHR22950:SF494">
    <property type="entry name" value="GH04538P"/>
    <property type="match status" value="1"/>
</dbReference>
<evidence type="ECO:0000256" key="2">
    <source>
        <dbReference type="ARBA" id="ARBA00022692"/>
    </source>
</evidence>
<evidence type="ECO:0000256" key="4">
    <source>
        <dbReference type="ARBA" id="ARBA00023136"/>
    </source>
</evidence>
<proteinExistence type="predicted"/>
<dbReference type="PANTHER" id="PTHR22950">
    <property type="entry name" value="AMINO ACID TRANSPORTER"/>
    <property type="match status" value="1"/>
</dbReference>
<keyword evidence="8" id="KW-1185">Reference proteome</keyword>
<feature type="transmembrane region" description="Helical" evidence="5">
    <location>
        <begin position="202"/>
        <end position="219"/>
    </location>
</feature>
<feature type="transmembrane region" description="Helical" evidence="5">
    <location>
        <begin position="342"/>
        <end position="370"/>
    </location>
</feature>